<evidence type="ECO:0000256" key="1">
    <source>
        <dbReference type="ARBA" id="ARBA00010641"/>
    </source>
</evidence>
<dbReference type="GO" id="GO:0003677">
    <property type="term" value="F:DNA binding"/>
    <property type="evidence" value="ECO:0007669"/>
    <property type="project" value="UniProtKB-KW"/>
</dbReference>
<dbReference type="InterPro" id="IPR036388">
    <property type="entry name" value="WH-like_DNA-bd_sf"/>
</dbReference>
<keyword evidence="3" id="KW-0731">Sigma factor</keyword>
<dbReference type="PANTHER" id="PTHR43133:SF8">
    <property type="entry name" value="RNA POLYMERASE SIGMA FACTOR HI_1459-RELATED"/>
    <property type="match status" value="1"/>
</dbReference>
<dbReference type="InterPro" id="IPR014284">
    <property type="entry name" value="RNA_pol_sigma-70_dom"/>
</dbReference>
<dbReference type="InterPro" id="IPR013324">
    <property type="entry name" value="RNA_pol_sigma_r3/r4-like"/>
</dbReference>
<dbReference type="InterPro" id="IPR039425">
    <property type="entry name" value="RNA_pol_sigma-70-like"/>
</dbReference>
<evidence type="ECO:0000256" key="2">
    <source>
        <dbReference type="ARBA" id="ARBA00023015"/>
    </source>
</evidence>
<evidence type="ECO:0000313" key="7">
    <source>
        <dbReference type="EMBL" id="MBB5801854.1"/>
    </source>
</evidence>
<name>A0A7W9LZF0_9PSEU</name>
<evidence type="ECO:0000256" key="3">
    <source>
        <dbReference type="ARBA" id="ARBA00023082"/>
    </source>
</evidence>
<reference evidence="7 8" key="1">
    <citation type="submission" date="2020-08" db="EMBL/GenBank/DDBJ databases">
        <title>Sequencing the genomes of 1000 actinobacteria strains.</title>
        <authorList>
            <person name="Klenk H.-P."/>
        </authorList>
    </citation>
    <scope>NUCLEOTIDE SEQUENCE [LARGE SCALE GENOMIC DNA]</scope>
    <source>
        <strain evidence="7 8">DSM 45486</strain>
    </source>
</reference>
<keyword evidence="4" id="KW-0238">DNA-binding</keyword>
<keyword evidence="8" id="KW-1185">Reference proteome</keyword>
<evidence type="ECO:0000313" key="8">
    <source>
        <dbReference type="Proteomes" id="UP000552097"/>
    </source>
</evidence>
<dbReference type="Gene3D" id="1.10.10.10">
    <property type="entry name" value="Winged helix-like DNA-binding domain superfamily/Winged helix DNA-binding domain"/>
    <property type="match status" value="1"/>
</dbReference>
<keyword evidence="5" id="KW-0804">Transcription</keyword>
<keyword evidence="2" id="KW-0805">Transcription regulation</keyword>
<evidence type="ECO:0000256" key="4">
    <source>
        <dbReference type="ARBA" id="ARBA00023125"/>
    </source>
</evidence>
<proteinExistence type="inferred from homology"/>
<evidence type="ECO:0000256" key="6">
    <source>
        <dbReference type="SAM" id="MobiDB-lite"/>
    </source>
</evidence>
<dbReference type="EMBL" id="JACHMO010000001">
    <property type="protein sequence ID" value="MBB5801854.1"/>
    <property type="molecule type" value="Genomic_DNA"/>
</dbReference>
<dbReference type="InterPro" id="IPR013325">
    <property type="entry name" value="RNA_pol_sigma_r2"/>
</dbReference>
<dbReference type="GO" id="GO:0016987">
    <property type="term" value="F:sigma factor activity"/>
    <property type="evidence" value="ECO:0007669"/>
    <property type="project" value="UniProtKB-KW"/>
</dbReference>
<dbReference type="SUPFAM" id="SSF88659">
    <property type="entry name" value="Sigma3 and sigma4 domains of RNA polymerase sigma factors"/>
    <property type="match status" value="1"/>
</dbReference>
<dbReference type="SUPFAM" id="SSF88946">
    <property type="entry name" value="Sigma2 domain of RNA polymerase sigma factors"/>
    <property type="match status" value="1"/>
</dbReference>
<dbReference type="NCBIfam" id="TIGR02937">
    <property type="entry name" value="sigma70-ECF"/>
    <property type="match status" value="1"/>
</dbReference>
<gene>
    <name evidence="7" type="ORF">F4560_001622</name>
</gene>
<dbReference type="Proteomes" id="UP000552097">
    <property type="component" value="Unassembled WGS sequence"/>
</dbReference>
<accession>A0A7W9LZF0</accession>
<comment type="caution">
    <text evidence="7">The sequence shown here is derived from an EMBL/GenBank/DDBJ whole genome shotgun (WGS) entry which is preliminary data.</text>
</comment>
<protein>
    <submittedName>
        <fullName evidence="7">RNA polymerase sigma factor (Sigma-70 family)</fullName>
    </submittedName>
</protein>
<comment type="similarity">
    <text evidence="1">Belongs to the sigma-70 factor family. ECF subfamily.</text>
</comment>
<sequence>MSRTDCEDVSQATWMQVVKHLTKLRSPDRFAEWLAVAAKRESLKHLPRVARHVPSGDSTAFDRLDESAPDPEAAAVGRDRDTLVLRALQDLPARDQALLGLLMCDPPRSYDEISAELGIPRGSIGPFRARSLVRLERRLRELGDDTLD</sequence>
<feature type="region of interest" description="Disordered" evidence="6">
    <location>
        <begin position="55"/>
        <end position="76"/>
    </location>
</feature>
<dbReference type="Gene3D" id="1.10.1740.10">
    <property type="match status" value="1"/>
</dbReference>
<dbReference type="PANTHER" id="PTHR43133">
    <property type="entry name" value="RNA POLYMERASE ECF-TYPE SIGMA FACTO"/>
    <property type="match status" value="1"/>
</dbReference>
<dbReference type="GO" id="GO:0006352">
    <property type="term" value="P:DNA-templated transcription initiation"/>
    <property type="evidence" value="ECO:0007669"/>
    <property type="project" value="InterPro"/>
</dbReference>
<evidence type="ECO:0000256" key="5">
    <source>
        <dbReference type="ARBA" id="ARBA00023163"/>
    </source>
</evidence>
<organism evidence="7 8">
    <name type="scientific">Saccharothrix ecbatanensis</name>
    <dbReference type="NCBI Taxonomy" id="1105145"/>
    <lineage>
        <taxon>Bacteria</taxon>
        <taxon>Bacillati</taxon>
        <taxon>Actinomycetota</taxon>
        <taxon>Actinomycetes</taxon>
        <taxon>Pseudonocardiales</taxon>
        <taxon>Pseudonocardiaceae</taxon>
        <taxon>Saccharothrix</taxon>
    </lineage>
</organism>
<dbReference type="AlphaFoldDB" id="A0A7W9LZF0"/>